<dbReference type="AlphaFoldDB" id="A0AAV7W0P2"/>
<gene>
    <name evidence="2" type="ORF">NDU88_002920</name>
</gene>
<feature type="region of interest" description="Disordered" evidence="1">
    <location>
        <begin position="1"/>
        <end position="34"/>
    </location>
</feature>
<proteinExistence type="predicted"/>
<evidence type="ECO:0000313" key="2">
    <source>
        <dbReference type="EMBL" id="KAJ1207529.1"/>
    </source>
</evidence>
<keyword evidence="3" id="KW-1185">Reference proteome</keyword>
<dbReference type="Proteomes" id="UP001066276">
    <property type="component" value="Chromosome 1_2"/>
</dbReference>
<feature type="compositionally biased region" description="Basic and acidic residues" evidence="1">
    <location>
        <begin position="92"/>
        <end position="118"/>
    </location>
</feature>
<dbReference type="EMBL" id="JANPWB010000002">
    <property type="protein sequence ID" value="KAJ1207529.1"/>
    <property type="molecule type" value="Genomic_DNA"/>
</dbReference>
<protein>
    <submittedName>
        <fullName evidence="2">Uncharacterized protein</fullName>
    </submittedName>
</protein>
<accession>A0AAV7W0P2</accession>
<reference evidence="2" key="1">
    <citation type="journal article" date="2022" name="bioRxiv">
        <title>Sequencing and chromosome-scale assembly of the giantPleurodeles waltlgenome.</title>
        <authorList>
            <person name="Brown T."/>
            <person name="Elewa A."/>
            <person name="Iarovenko S."/>
            <person name="Subramanian E."/>
            <person name="Araus A.J."/>
            <person name="Petzold A."/>
            <person name="Susuki M."/>
            <person name="Suzuki K.-i.T."/>
            <person name="Hayashi T."/>
            <person name="Toyoda A."/>
            <person name="Oliveira C."/>
            <person name="Osipova E."/>
            <person name="Leigh N.D."/>
            <person name="Simon A."/>
            <person name="Yun M.H."/>
        </authorList>
    </citation>
    <scope>NUCLEOTIDE SEQUENCE</scope>
    <source>
        <strain evidence="2">20211129_DDA</strain>
        <tissue evidence="2">Liver</tissue>
    </source>
</reference>
<comment type="caution">
    <text evidence="2">The sequence shown here is derived from an EMBL/GenBank/DDBJ whole genome shotgun (WGS) entry which is preliminary data.</text>
</comment>
<evidence type="ECO:0000313" key="3">
    <source>
        <dbReference type="Proteomes" id="UP001066276"/>
    </source>
</evidence>
<feature type="compositionally biased region" description="Basic and acidic residues" evidence="1">
    <location>
        <begin position="65"/>
        <end position="74"/>
    </location>
</feature>
<feature type="compositionally biased region" description="Polar residues" evidence="1">
    <location>
        <begin position="1"/>
        <end position="12"/>
    </location>
</feature>
<organism evidence="2 3">
    <name type="scientific">Pleurodeles waltl</name>
    <name type="common">Iberian ribbed newt</name>
    <dbReference type="NCBI Taxonomy" id="8319"/>
    <lineage>
        <taxon>Eukaryota</taxon>
        <taxon>Metazoa</taxon>
        <taxon>Chordata</taxon>
        <taxon>Craniata</taxon>
        <taxon>Vertebrata</taxon>
        <taxon>Euteleostomi</taxon>
        <taxon>Amphibia</taxon>
        <taxon>Batrachia</taxon>
        <taxon>Caudata</taxon>
        <taxon>Salamandroidea</taxon>
        <taxon>Salamandridae</taxon>
        <taxon>Pleurodelinae</taxon>
        <taxon>Pleurodeles</taxon>
    </lineage>
</organism>
<feature type="region of interest" description="Disordered" evidence="1">
    <location>
        <begin position="62"/>
        <end position="141"/>
    </location>
</feature>
<name>A0AAV7W0P2_PLEWA</name>
<sequence length="141" mass="15497">MPGLTSDTQVSGVATVHEKRVDLGGTQGRRRQTAQFCDDTLGLVTQYPGGTIDGQEAEALFYSPDIRDTRRSNSEDASEPGVEERSEEDDNRDASAETQKTRGDEGRESETQPREETLPKAGTQNHRTHHVPGLRGMCLLL</sequence>
<evidence type="ECO:0000256" key="1">
    <source>
        <dbReference type="SAM" id="MobiDB-lite"/>
    </source>
</evidence>